<dbReference type="InterPro" id="IPR013517">
    <property type="entry name" value="FG-GAP"/>
</dbReference>
<feature type="domain" description="ASPIC/UnbV" evidence="2">
    <location>
        <begin position="517"/>
        <end position="584"/>
    </location>
</feature>
<dbReference type="PANTHER" id="PTHR16026:SF0">
    <property type="entry name" value="CARTILAGE ACIDIC PROTEIN 1"/>
    <property type="match status" value="1"/>
</dbReference>
<sequence length="1118" mass="124966">MRRSIPLLLLIIFLSSCHKDPLVLYKQKHADDTGIYFNNRIEETDSFNILTSEYIFNGGGVAVGDFNNDGKSDLLFTGNQVANQLYLNQGDFKFKEVGKQSGIGAEDRWCTGVAVVDINLDGWLDVYICTAMKEEGQHRKNLLFVNQGLNKSGVPIFREMAANYGIDDSSNSMNATFFDYDKDGLLDLYVLNNQQVHTLPTNYRPKINDGTAISNDKLYHNNGDGTFTDVTLQAGIVYEGFGLGLAISDLNYDGWPDIHVSNDYLTNDLLYINNGDGTFTNKIEDFIKHQSKFSMGSDIADYDNDGFLDIITLDMLGETNQRMKTTIGSTNYLEYILNERYDYQYQYMRNMLHKGSGTGGNFSEIGLMAGISKTDWSWAPLFMDVDNDGFRDLLITNGFPRDVTDRDFGDFRLGAASFLSPAQILDSIPVVKIPNYAYRNKGDWTFEEVSTTWGLNIPSFSNGAAFADLDNDGDLDYVVNNINEEAFVFENQSEKEAFGKNNSLRLQLKGSKENPLAIGTKVLIHYGDDQKQYYQHYLSRGYMSSIEPIAHFGLGANKTITQIEVEWPDGKYSVLNNVPTNQLVQLDYKNGKNQENPDMFELKSNPLVNPTLSEVSAQVGIDYKHTEQDFVDFNSQQRILPHKLTQNGPCLVVGDINGDTFEDVIVGSSAGYSPTIMLQDANGNFNESQMFVDKQEMGFEELGMELFDIDNDGDLDLYLVSGSNEFAEGSEFYNDRILINDGKGNFTVDKNRIPQISASGSVVRAADFDGDGFIDLFVGGRTPAGKYPMAERSFLLKNDNGILKDVTQELAPKLVNVGMVTDAIWTDYDADGKPDLVIVGEFMPITFFKNETTSFQKVEETGLERKIGWWESIKAKDMDGDGDIDFVAGNLGRNNFFQPSEDRPVRLLTKDFDANGTQDPVFFAYLKDTKGMYQPYPVNFWGDLNLQSPLFRKKFDYFRDYAEASLNTLFSEEEMKDALKLEGNFDESVYLENLGNGKFAFHSLPIEAQLAPLNDVLLTDVDGDGNMDILGVGNDFGNEIFIGRYDAFNGVYLKGDGKGKFVPQKTSSSGFMVPGDAKAMAMVKSVSGASMIFVTQNKGKLLVFRELSGKTSHKKSML</sequence>
<evidence type="ECO:0000256" key="1">
    <source>
        <dbReference type="ARBA" id="ARBA00022729"/>
    </source>
</evidence>
<accession>A0A6I5L2K3</accession>
<evidence type="ECO:0000313" key="3">
    <source>
        <dbReference type="EMBL" id="NDV44772.1"/>
    </source>
</evidence>
<dbReference type="Proteomes" id="UP000468707">
    <property type="component" value="Unassembled WGS sequence"/>
</dbReference>
<keyword evidence="1" id="KW-0732">Signal</keyword>
<gene>
    <name evidence="3" type="ORF">GTK07_15695</name>
</gene>
<dbReference type="Pfam" id="PF13517">
    <property type="entry name" value="FG-GAP_3"/>
    <property type="match status" value="5"/>
</dbReference>
<name>A0A6I5L2K3_9FLAO</name>
<dbReference type="PANTHER" id="PTHR16026">
    <property type="entry name" value="CARTILAGE ACIDIC PROTEIN 1"/>
    <property type="match status" value="1"/>
</dbReference>
<dbReference type="PROSITE" id="PS51257">
    <property type="entry name" value="PROKAR_LIPOPROTEIN"/>
    <property type="match status" value="1"/>
</dbReference>
<dbReference type="EMBL" id="JAAAMI010000009">
    <property type="protein sequence ID" value="NDV44772.1"/>
    <property type="molecule type" value="Genomic_DNA"/>
</dbReference>
<dbReference type="InterPro" id="IPR027039">
    <property type="entry name" value="Crtac1"/>
</dbReference>
<organism evidence="3 4">
    <name type="scientific">Flagellimonas sediminis</name>
    <dbReference type="NCBI Taxonomy" id="2696468"/>
    <lineage>
        <taxon>Bacteria</taxon>
        <taxon>Pseudomonadati</taxon>
        <taxon>Bacteroidota</taxon>
        <taxon>Flavobacteriia</taxon>
        <taxon>Flavobacteriales</taxon>
        <taxon>Flavobacteriaceae</taxon>
        <taxon>Flagellimonas</taxon>
    </lineage>
</organism>
<dbReference type="RefSeq" id="WP_163636196.1">
    <property type="nucleotide sequence ID" value="NZ_JAAAMI010000009.1"/>
</dbReference>
<keyword evidence="4" id="KW-1185">Reference proteome</keyword>
<reference evidence="3 4" key="1">
    <citation type="submission" date="2020-01" db="EMBL/GenBank/DDBJ databases">
        <title>Muricauda sediminis sp.nov. 40Bstr401.</title>
        <authorList>
            <person name="Xue Z."/>
            <person name="Zhu S."/>
            <person name="Ren N."/>
            <person name="Chen T."/>
            <person name="Chen X."/>
            <person name="Chen J."/>
            <person name="Yang J."/>
        </authorList>
    </citation>
    <scope>NUCLEOTIDE SEQUENCE [LARGE SCALE GENOMIC DNA]</scope>
    <source>
        <strain evidence="3 4">40Bstr401</strain>
    </source>
</reference>
<dbReference type="SUPFAM" id="SSF69318">
    <property type="entry name" value="Integrin alpha N-terminal domain"/>
    <property type="match status" value="3"/>
</dbReference>
<proteinExistence type="predicted"/>
<dbReference type="InterPro" id="IPR028994">
    <property type="entry name" value="Integrin_alpha_N"/>
</dbReference>
<dbReference type="AlphaFoldDB" id="A0A6I5L2K3"/>
<protein>
    <recommendedName>
        <fullName evidence="2">ASPIC/UnbV domain-containing protein</fullName>
    </recommendedName>
</protein>
<dbReference type="Pfam" id="PF07593">
    <property type="entry name" value="UnbV_ASPIC"/>
    <property type="match status" value="1"/>
</dbReference>
<evidence type="ECO:0000313" key="4">
    <source>
        <dbReference type="Proteomes" id="UP000468707"/>
    </source>
</evidence>
<dbReference type="Gene3D" id="2.130.10.130">
    <property type="entry name" value="Integrin alpha, N-terminal"/>
    <property type="match status" value="4"/>
</dbReference>
<comment type="caution">
    <text evidence="3">The sequence shown here is derived from an EMBL/GenBank/DDBJ whole genome shotgun (WGS) entry which is preliminary data.</text>
</comment>
<dbReference type="InterPro" id="IPR011519">
    <property type="entry name" value="UnbV_ASPIC"/>
</dbReference>
<evidence type="ECO:0000259" key="2">
    <source>
        <dbReference type="Pfam" id="PF07593"/>
    </source>
</evidence>